<proteinExistence type="predicted"/>
<dbReference type="OrthoDB" id="10603602at2759"/>
<evidence type="ECO:0000313" key="2">
    <source>
        <dbReference type="Proteomes" id="UP000027586"/>
    </source>
</evidence>
<accession>A0A068RIU0</accession>
<evidence type="ECO:0000313" key="1">
    <source>
        <dbReference type="EMBL" id="CDH49635.1"/>
    </source>
</evidence>
<protein>
    <submittedName>
        <fullName evidence="1">Uncharacterized protein</fullName>
    </submittedName>
</protein>
<dbReference type="Proteomes" id="UP000027586">
    <property type="component" value="Unassembled WGS sequence"/>
</dbReference>
<name>A0A068RIU0_9FUNG</name>
<sequence length="274" mass="31495">MTTCHWETISLFCENQAPKSLETRFNILMKQDVYIDFFYTLSVQSTIIITPDNHGKLWSKEEEDNLMQLLSAGLSIMTIARNHLKRTLNTCITRYYLTQQRSTCKEDESVCCNICSVKVKKAYLMKKDGSTVKCCSTCRDKARKAGNDINCILDRATWHCLERDRKRDPDGPYQNAEDILPMVIQAYVKCKVYCKYCGIELYFGVQDYAHRAQLDHLVASSSTMAEGQTLKYICALCNGLKSDRDEEWLRGFLEEVRVGNEEFTPVDANGRQAH</sequence>
<organism evidence="1 2">
    <name type="scientific">Lichtheimia corymbifera JMRC:FSU:9682</name>
    <dbReference type="NCBI Taxonomy" id="1263082"/>
    <lineage>
        <taxon>Eukaryota</taxon>
        <taxon>Fungi</taxon>
        <taxon>Fungi incertae sedis</taxon>
        <taxon>Mucoromycota</taxon>
        <taxon>Mucoromycotina</taxon>
        <taxon>Mucoromycetes</taxon>
        <taxon>Mucorales</taxon>
        <taxon>Lichtheimiaceae</taxon>
        <taxon>Lichtheimia</taxon>
    </lineage>
</organism>
<keyword evidence="2" id="KW-1185">Reference proteome</keyword>
<comment type="caution">
    <text evidence="1">The sequence shown here is derived from an EMBL/GenBank/DDBJ whole genome shotgun (WGS) entry which is preliminary data.</text>
</comment>
<dbReference type="AlphaFoldDB" id="A0A068RIU0"/>
<reference evidence="1" key="1">
    <citation type="submission" date="2013-08" db="EMBL/GenBank/DDBJ databases">
        <title>Gene expansion shapes genome architecture in the human pathogen Lichtheimia corymbifera: an evolutionary genomics analysis in the ancient terrestrial Mucorales (Mucoromycotina).</title>
        <authorList>
            <person name="Schwartze V.U."/>
            <person name="Winter S."/>
            <person name="Shelest E."/>
            <person name="Marcet-Houben M."/>
            <person name="Horn F."/>
            <person name="Wehner S."/>
            <person name="Hoffmann K."/>
            <person name="Riege K."/>
            <person name="Sammeth M."/>
            <person name="Nowrousian M."/>
            <person name="Valiante V."/>
            <person name="Linde J."/>
            <person name="Jacobsen I.D."/>
            <person name="Marz M."/>
            <person name="Brakhage A.A."/>
            <person name="Gabaldon T."/>
            <person name="Bocker S."/>
            <person name="Voigt K."/>
        </authorList>
    </citation>
    <scope>NUCLEOTIDE SEQUENCE [LARGE SCALE GENOMIC DNA]</scope>
    <source>
        <strain evidence="1">FSU 9682</strain>
    </source>
</reference>
<dbReference type="EMBL" id="CBTN010000003">
    <property type="protein sequence ID" value="CDH49635.1"/>
    <property type="molecule type" value="Genomic_DNA"/>
</dbReference>
<dbReference type="VEuPathDB" id="FungiDB:LCOR_01374.1"/>
<gene>
    <name evidence="1" type="ORF">LCOR_01374.1</name>
</gene>